<reference evidence="1" key="1">
    <citation type="submission" date="2020-12" db="EMBL/GenBank/DDBJ databases">
        <title>Clostridium thailandense sp. nov., a novel acetogenic bacterium isolated from peat land soil in Thailand.</title>
        <authorList>
            <person name="Chaikitkaew S."/>
            <person name="Birkeland N.K."/>
        </authorList>
    </citation>
    <scope>NUCLEOTIDE SEQUENCE</scope>
    <source>
        <strain evidence="1">PL3</strain>
    </source>
</reference>
<evidence type="ECO:0000313" key="2">
    <source>
        <dbReference type="Proteomes" id="UP000694308"/>
    </source>
</evidence>
<dbReference type="EMBL" id="JAEEGC010000199">
    <property type="protein sequence ID" value="MBV7276703.1"/>
    <property type="molecule type" value="Genomic_DNA"/>
</dbReference>
<dbReference type="Proteomes" id="UP000694308">
    <property type="component" value="Unassembled WGS sequence"/>
</dbReference>
<accession>A0A949U576</accession>
<sequence length="230" mass="27348">MLADNNLEDILNNRKYDIGKNGAIIEFINKNKAVDFVEVLETEEEYYFKVRYFNIDDALYEYDISRREESKAKIDSRYIDNILSCKKEKVNNIINEIVKCGMERALHLFCQLFSEHNYIFVHNHKAVRENRVTNQEYTNAQEHKIKQGFMLLNCLYVLYCDIKNREVKIYSRKVEEDSNGTRVLRDTYRTAFIRKLHTGWKISDEAKNNAERLGVILPEGYTFVREHIPI</sequence>
<name>A0A949U576_9CLOT</name>
<evidence type="ECO:0000313" key="1">
    <source>
        <dbReference type="EMBL" id="MBV7276703.1"/>
    </source>
</evidence>
<dbReference type="RefSeq" id="WP_218323783.1">
    <property type="nucleotide sequence ID" value="NZ_JAEEGC010000199.1"/>
</dbReference>
<dbReference type="AlphaFoldDB" id="A0A949U576"/>
<protein>
    <submittedName>
        <fullName evidence="1">Uncharacterized protein</fullName>
    </submittedName>
</protein>
<gene>
    <name evidence="1" type="ORF">I6U48_27905</name>
</gene>
<keyword evidence="2" id="KW-1185">Reference proteome</keyword>
<proteinExistence type="predicted"/>
<comment type="caution">
    <text evidence="1">The sequence shown here is derived from an EMBL/GenBank/DDBJ whole genome shotgun (WGS) entry which is preliminary data.</text>
</comment>
<organism evidence="1 2">
    <name type="scientific">Clostridium thailandense</name>
    <dbReference type="NCBI Taxonomy" id="2794346"/>
    <lineage>
        <taxon>Bacteria</taxon>
        <taxon>Bacillati</taxon>
        <taxon>Bacillota</taxon>
        <taxon>Clostridia</taxon>
        <taxon>Eubacteriales</taxon>
        <taxon>Clostridiaceae</taxon>
        <taxon>Clostridium</taxon>
    </lineage>
</organism>